<dbReference type="EMBL" id="MK492253">
    <property type="protein sequence ID" value="QHD47888.1"/>
    <property type="molecule type" value="Genomic_DNA"/>
</dbReference>
<keyword evidence="10 12" id="KW-0496">Mitochondrion</keyword>
<gene>
    <name evidence="13" type="primary">ATP8</name>
</gene>
<dbReference type="GO" id="GO:0015986">
    <property type="term" value="P:proton motive force-driven ATP synthesis"/>
    <property type="evidence" value="ECO:0007669"/>
    <property type="project" value="InterPro"/>
</dbReference>
<keyword evidence="7 12" id="KW-0375">Hydrogen ion transport</keyword>
<proteinExistence type="inferred from homology"/>
<keyword evidence="11" id="KW-0472">Membrane</keyword>
<evidence type="ECO:0000256" key="8">
    <source>
        <dbReference type="ARBA" id="ARBA00022989"/>
    </source>
</evidence>
<comment type="subcellular location">
    <subcellularLocation>
        <location evidence="1 12">Mitochondrion membrane</location>
        <topology evidence="1 12">Single-pass membrane protein</topology>
    </subcellularLocation>
</comment>
<dbReference type="GO" id="GO:0045259">
    <property type="term" value="C:proton-transporting ATP synthase complex"/>
    <property type="evidence" value="ECO:0007669"/>
    <property type="project" value="UniProtKB-KW"/>
</dbReference>
<dbReference type="GO" id="GO:0031966">
    <property type="term" value="C:mitochondrial membrane"/>
    <property type="evidence" value="ECO:0007669"/>
    <property type="project" value="UniProtKB-SubCell"/>
</dbReference>
<evidence type="ECO:0000256" key="9">
    <source>
        <dbReference type="ARBA" id="ARBA00023065"/>
    </source>
</evidence>
<evidence type="ECO:0000256" key="3">
    <source>
        <dbReference type="ARBA" id="ARBA00011291"/>
    </source>
</evidence>
<geneLocation type="mitochondrion" evidence="13"/>
<evidence type="ECO:0000256" key="4">
    <source>
        <dbReference type="ARBA" id="ARBA00022448"/>
    </source>
</evidence>
<accession>A0A6B9PLP0</accession>
<keyword evidence="6 12" id="KW-0812">Transmembrane</keyword>
<dbReference type="AlphaFoldDB" id="A0A6B9PLP0"/>
<evidence type="ECO:0000256" key="7">
    <source>
        <dbReference type="ARBA" id="ARBA00022781"/>
    </source>
</evidence>
<protein>
    <recommendedName>
        <fullName evidence="12">ATP synthase complex subunit 8</fullName>
    </recommendedName>
</protein>
<evidence type="ECO:0000256" key="10">
    <source>
        <dbReference type="ARBA" id="ARBA00023128"/>
    </source>
</evidence>
<keyword evidence="8" id="KW-1133">Transmembrane helix</keyword>
<dbReference type="Pfam" id="PF00895">
    <property type="entry name" value="ATP-synt_8"/>
    <property type="match status" value="1"/>
</dbReference>
<name>A0A6B9PLP0_9NEOP</name>
<comment type="subunit">
    <text evidence="3">F-type ATPases have 2 components, CF(1) - the catalytic core - and CF(0) - the membrane proton channel.</text>
</comment>
<evidence type="ECO:0000256" key="1">
    <source>
        <dbReference type="ARBA" id="ARBA00004304"/>
    </source>
</evidence>
<keyword evidence="5 12" id="KW-0138">CF(0)</keyword>
<comment type="similarity">
    <text evidence="2 12">Belongs to the ATPase protein 8 family.</text>
</comment>
<sequence>MPQMAPISWLALFVIFSLTLFLFNCMNYFCFLTPTPTLKEETKIHSSSMNWKW</sequence>
<organism evidence="13">
    <name type="scientific">Sinacroneuria dabieshana</name>
    <dbReference type="NCBI Taxonomy" id="2684676"/>
    <lineage>
        <taxon>Eukaryota</taxon>
        <taxon>Metazoa</taxon>
        <taxon>Ecdysozoa</taxon>
        <taxon>Arthropoda</taxon>
        <taxon>Hexapoda</taxon>
        <taxon>Insecta</taxon>
        <taxon>Pterygota</taxon>
        <taxon>Neoptera</taxon>
        <taxon>Polyneoptera</taxon>
        <taxon>Plecoptera</taxon>
        <taxon>Perloidea</taxon>
        <taxon>Perlidae</taxon>
        <taxon>Sinacroneuria</taxon>
    </lineage>
</organism>
<evidence type="ECO:0000256" key="11">
    <source>
        <dbReference type="ARBA" id="ARBA00023136"/>
    </source>
</evidence>
<keyword evidence="9 12" id="KW-0406">Ion transport</keyword>
<evidence type="ECO:0000256" key="2">
    <source>
        <dbReference type="ARBA" id="ARBA00008892"/>
    </source>
</evidence>
<dbReference type="GO" id="GO:0015078">
    <property type="term" value="F:proton transmembrane transporter activity"/>
    <property type="evidence" value="ECO:0007669"/>
    <property type="project" value="InterPro"/>
</dbReference>
<evidence type="ECO:0000256" key="6">
    <source>
        <dbReference type="ARBA" id="ARBA00022692"/>
    </source>
</evidence>
<reference evidence="13" key="1">
    <citation type="journal article" date="2019" name="Mitochondrial DNA Part B Resour">
        <title>The complete mitochondrial genome of a Chinese endemic stonefly species, Sinacroneuria dabieshana (Plecoptera: Perlidae).</title>
        <authorList>
            <person name="Cao J."/>
            <person name="Li W."/>
            <person name="Wang Y."/>
        </authorList>
    </citation>
    <scope>NUCLEOTIDE SEQUENCE</scope>
</reference>
<evidence type="ECO:0000313" key="13">
    <source>
        <dbReference type="EMBL" id="QHD47888.1"/>
    </source>
</evidence>
<evidence type="ECO:0000256" key="12">
    <source>
        <dbReference type="RuleBase" id="RU003661"/>
    </source>
</evidence>
<keyword evidence="4 12" id="KW-0813">Transport</keyword>
<evidence type="ECO:0000256" key="5">
    <source>
        <dbReference type="ARBA" id="ARBA00022547"/>
    </source>
</evidence>
<dbReference type="InterPro" id="IPR001421">
    <property type="entry name" value="ATP8_metazoa"/>
</dbReference>